<evidence type="ECO:0000259" key="2">
    <source>
        <dbReference type="Pfam" id="PF03772"/>
    </source>
</evidence>
<dbReference type="EMBL" id="ACKV01000050">
    <property type="protein sequence ID" value="EEJ42330.1"/>
    <property type="molecule type" value="Genomic_DNA"/>
</dbReference>
<evidence type="ECO:0000313" key="4">
    <source>
        <dbReference type="Proteomes" id="UP000004283"/>
    </source>
</evidence>
<dbReference type="InterPro" id="IPR004477">
    <property type="entry name" value="ComEC_N"/>
</dbReference>
<dbReference type="HOGENOM" id="CLU_2523538_0_0_9"/>
<keyword evidence="1" id="KW-0812">Transmembrane</keyword>
<organism evidence="3 4">
    <name type="scientific">Leuconostoc mesenteroides subsp. cremoris ATCC 19254</name>
    <dbReference type="NCBI Taxonomy" id="586220"/>
    <lineage>
        <taxon>Bacteria</taxon>
        <taxon>Bacillati</taxon>
        <taxon>Bacillota</taxon>
        <taxon>Bacilli</taxon>
        <taxon>Lactobacillales</taxon>
        <taxon>Lactobacillaceae</taxon>
        <taxon>Leuconostoc</taxon>
    </lineage>
</organism>
<dbReference type="RefSeq" id="WP_002815344.1">
    <property type="nucleotide sequence ID" value="NZ_GG693383.1"/>
</dbReference>
<evidence type="ECO:0000256" key="1">
    <source>
        <dbReference type="SAM" id="Phobius"/>
    </source>
</evidence>
<dbReference type="AlphaFoldDB" id="C2KK69"/>
<gene>
    <name evidence="3" type="ORF">HMPREF0555_1035</name>
</gene>
<evidence type="ECO:0000313" key="3">
    <source>
        <dbReference type="EMBL" id="EEJ42330.1"/>
    </source>
</evidence>
<feature type="transmembrane region" description="Helical" evidence="1">
    <location>
        <begin position="21"/>
        <end position="45"/>
    </location>
</feature>
<feature type="domain" description="ComEC/Rec2-related protein" evidence="2">
    <location>
        <begin position="2"/>
        <end position="77"/>
    </location>
</feature>
<dbReference type="Proteomes" id="UP000004283">
    <property type="component" value="Unassembled WGS sequence"/>
</dbReference>
<reference evidence="3 4" key="1">
    <citation type="submission" date="2009-04" db="EMBL/GenBank/DDBJ databases">
        <authorList>
            <person name="Qin X."/>
            <person name="Bachman B."/>
            <person name="Battles P."/>
            <person name="Bell A."/>
            <person name="Bess C."/>
            <person name="Bickham C."/>
            <person name="Chaboub L."/>
            <person name="Chen D."/>
            <person name="Coyle M."/>
            <person name="Deiros D.R."/>
            <person name="Dinh H."/>
            <person name="Forbes L."/>
            <person name="Fowler G."/>
            <person name="Francisco L."/>
            <person name="Fu Q."/>
            <person name="Gubbala S."/>
            <person name="Hale W."/>
            <person name="Han Y."/>
            <person name="Hemphill L."/>
            <person name="Highlander S.K."/>
            <person name="Hirani K."/>
            <person name="Hogues M."/>
            <person name="Jackson L."/>
            <person name="Jakkamsetti A."/>
            <person name="Javaid M."/>
            <person name="Jiang H."/>
            <person name="Korchina V."/>
            <person name="Kovar C."/>
            <person name="Lara F."/>
            <person name="Lee S."/>
            <person name="Mata R."/>
            <person name="Mathew T."/>
            <person name="Moen C."/>
            <person name="Morales K."/>
            <person name="Munidasa M."/>
            <person name="Nazareth L."/>
            <person name="Ngo R."/>
            <person name="Nguyen L."/>
            <person name="Okwuonu G."/>
            <person name="Ongeri F."/>
            <person name="Patil S."/>
            <person name="Petrosino J."/>
            <person name="Pham C."/>
            <person name="Pham P."/>
            <person name="Pu L.-L."/>
            <person name="Puazo M."/>
            <person name="Raj R."/>
            <person name="Reid J."/>
            <person name="Rouhana J."/>
            <person name="Saada N."/>
            <person name="Shang Y."/>
            <person name="Simmons D."/>
            <person name="Thornton R."/>
            <person name="Warren J."/>
            <person name="Weissenberger G."/>
            <person name="Zhang J."/>
            <person name="Zhang L."/>
            <person name="Zhou C."/>
            <person name="Zhu D."/>
            <person name="Muzny D."/>
            <person name="Worley K."/>
            <person name="Gibbs R."/>
        </authorList>
    </citation>
    <scope>NUCLEOTIDE SEQUENCE [LARGE SCALE GENOMIC DNA]</scope>
    <source>
        <strain evidence="3 4">ATCC 19254</strain>
    </source>
</reference>
<comment type="caution">
    <text evidence="3">The sequence shown here is derived from an EMBL/GenBank/DDBJ whole genome shotgun (WGS) entry which is preliminary data.</text>
</comment>
<dbReference type="Pfam" id="PF03772">
    <property type="entry name" value="Competence"/>
    <property type="match status" value="1"/>
</dbReference>
<feature type="transmembrane region" description="Helical" evidence="1">
    <location>
        <begin position="57"/>
        <end position="78"/>
    </location>
</feature>
<keyword evidence="1" id="KW-0472">Membrane</keyword>
<accession>C2KK69</accession>
<keyword evidence="1" id="KW-1133">Transmembrane helix</keyword>
<name>C2KK69_LEUMC</name>
<sequence>MSLVSFPLIIQQQYTWHILQTFINFAAIPIFGTVIVPLVMIGFFGQYIPFLTYITNLIIRYFAYMVDLCATLPGNFVVGKILTH</sequence>
<proteinExistence type="predicted"/>
<protein>
    <recommendedName>
        <fullName evidence="2">ComEC/Rec2-related protein domain-containing protein</fullName>
    </recommendedName>
</protein>